<feature type="region of interest" description="Disordered" evidence="1">
    <location>
        <begin position="37"/>
        <end position="66"/>
    </location>
</feature>
<reference evidence="2" key="1">
    <citation type="journal article" date="2018" name="Genome Res.">
        <title>The genomic architecture and molecular evolution of ant odorant receptors.</title>
        <authorList>
            <person name="McKenzie S.K."/>
            <person name="Kronauer D.J.C."/>
        </authorList>
    </citation>
    <scope>NUCLEOTIDE SEQUENCE [LARGE SCALE GENOMIC DNA]</scope>
    <source>
        <strain evidence="2">Clonal line C1</strain>
    </source>
</reference>
<protein>
    <submittedName>
        <fullName evidence="2">Uncharacterized protein</fullName>
    </submittedName>
</protein>
<dbReference type="EMBL" id="QOIP01000001">
    <property type="protein sequence ID" value="RLU26996.1"/>
    <property type="molecule type" value="Genomic_DNA"/>
</dbReference>
<accession>A0A3L8E2X6</accession>
<dbReference type="Proteomes" id="UP000279307">
    <property type="component" value="Chromosome 1"/>
</dbReference>
<proteinExistence type="predicted"/>
<gene>
    <name evidence="2" type="ORF">DMN91_000795</name>
</gene>
<organism evidence="2">
    <name type="scientific">Ooceraea biroi</name>
    <name type="common">Clonal raider ant</name>
    <name type="synonym">Cerapachys biroi</name>
    <dbReference type="NCBI Taxonomy" id="2015173"/>
    <lineage>
        <taxon>Eukaryota</taxon>
        <taxon>Metazoa</taxon>
        <taxon>Ecdysozoa</taxon>
        <taxon>Arthropoda</taxon>
        <taxon>Hexapoda</taxon>
        <taxon>Insecta</taxon>
        <taxon>Pterygota</taxon>
        <taxon>Neoptera</taxon>
        <taxon>Endopterygota</taxon>
        <taxon>Hymenoptera</taxon>
        <taxon>Apocrita</taxon>
        <taxon>Aculeata</taxon>
        <taxon>Formicoidea</taxon>
        <taxon>Formicidae</taxon>
        <taxon>Dorylinae</taxon>
        <taxon>Ooceraea</taxon>
    </lineage>
</organism>
<feature type="compositionally biased region" description="Polar residues" evidence="1">
    <location>
        <begin position="41"/>
        <end position="60"/>
    </location>
</feature>
<dbReference type="AlphaFoldDB" id="A0A3L8E2X6"/>
<name>A0A3L8E2X6_OOCBI</name>
<evidence type="ECO:0000256" key="1">
    <source>
        <dbReference type="SAM" id="MobiDB-lite"/>
    </source>
</evidence>
<evidence type="ECO:0000313" key="2">
    <source>
        <dbReference type="EMBL" id="RLU26996.1"/>
    </source>
</evidence>
<reference evidence="2" key="2">
    <citation type="submission" date="2018-07" db="EMBL/GenBank/DDBJ databases">
        <authorList>
            <person name="Mckenzie S.K."/>
            <person name="Kronauer D.J.C."/>
        </authorList>
    </citation>
    <scope>NUCLEOTIDE SEQUENCE</scope>
    <source>
        <strain evidence="2">Clonal line C1</strain>
    </source>
</reference>
<sequence>MDGQTDASIAAVPFSFRQERTSKATALLPHGLRCPRERLTKANSHGSGTSEIDISVSQTGIPGVAE</sequence>
<comment type="caution">
    <text evidence="2">The sequence shown here is derived from an EMBL/GenBank/DDBJ whole genome shotgun (WGS) entry which is preliminary data.</text>
</comment>